<dbReference type="PANTHER" id="PTHR32204:SF0">
    <property type="entry name" value="ATPASE RAVA"/>
    <property type="match status" value="1"/>
</dbReference>
<dbReference type="EC" id="3.6.3.-" evidence="2"/>
<dbReference type="Proteomes" id="UP000320722">
    <property type="component" value="Chromosome"/>
</dbReference>
<accession>A0A517W9G0</accession>
<evidence type="ECO:0000259" key="1">
    <source>
        <dbReference type="SMART" id="SM00382"/>
    </source>
</evidence>
<dbReference type="AlphaFoldDB" id="A0A517W9G0"/>
<dbReference type="Gene3D" id="3.40.50.300">
    <property type="entry name" value="P-loop containing nucleotide triphosphate hydrolases"/>
    <property type="match status" value="1"/>
</dbReference>
<dbReference type="CDD" id="cd00009">
    <property type="entry name" value="AAA"/>
    <property type="match status" value="1"/>
</dbReference>
<dbReference type="InterPro" id="IPR045427">
    <property type="entry name" value="MoxR"/>
</dbReference>
<evidence type="ECO:0000313" key="3">
    <source>
        <dbReference type="Proteomes" id="UP000320722"/>
    </source>
</evidence>
<proteinExistence type="predicted"/>
<dbReference type="InterPro" id="IPR003593">
    <property type="entry name" value="AAA+_ATPase"/>
</dbReference>
<dbReference type="SUPFAM" id="SSF52540">
    <property type="entry name" value="P-loop containing nucleoside triphosphate hydrolases"/>
    <property type="match status" value="1"/>
</dbReference>
<reference evidence="2 3" key="1">
    <citation type="submission" date="2019-02" db="EMBL/GenBank/DDBJ databases">
        <title>Deep-cultivation of Planctomycetes and their phenomic and genomic characterization uncovers novel biology.</title>
        <authorList>
            <person name="Wiegand S."/>
            <person name="Jogler M."/>
            <person name="Boedeker C."/>
            <person name="Pinto D."/>
            <person name="Vollmers J."/>
            <person name="Rivas-Marin E."/>
            <person name="Kohn T."/>
            <person name="Peeters S.H."/>
            <person name="Heuer A."/>
            <person name="Rast P."/>
            <person name="Oberbeckmann S."/>
            <person name="Bunk B."/>
            <person name="Jeske O."/>
            <person name="Meyerdierks A."/>
            <person name="Storesund J.E."/>
            <person name="Kallscheuer N."/>
            <person name="Luecker S."/>
            <person name="Lage O.M."/>
            <person name="Pohl T."/>
            <person name="Merkel B.J."/>
            <person name="Hornburger P."/>
            <person name="Mueller R.-W."/>
            <person name="Bruemmer F."/>
            <person name="Labrenz M."/>
            <person name="Spormann A.M."/>
            <person name="Op den Camp H."/>
            <person name="Overmann J."/>
            <person name="Amann R."/>
            <person name="Jetten M.S.M."/>
            <person name="Mascher T."/>
            <person name="Medema M.H."/>
            <person name="Devos D.P."/>
            <person name="Kaster A.-K."/>
            <person name="Ovreas L."/>
            <person name="Rohde M."/>
            <person name="Galperin M.Y."/>
            <person name="Jogler C."/>
        </authorList>
    </citation>
    <scope>NUCLEOTIDE SEQUENCE [LARGE SCALE GENOMIC DNA]</scope>
    <source>
        <strain evidence="2 3">V6</strain>
    </source>
</reference>
<dbReference type="InterPro" id="IPR027417">
    <property type="entry name" value="P-loop_NTPase"/>
</dbReference>
<gene>
    <name evidence="2" type="primary">ravA_3</name>
    <name evidence="2" type="ORF">V6x_15660</name>
</gene>
<sequence length="391" mass="44467">MDQTIEPQSEELALSQKLKDTILSPMKQTFVGKDEIIDLLGICLVARENLFLLGPPGTAKSALVQDLSRRIEGNIFDYLLTRFTEPNEIFGPFDIRKLREGELITNTEGMLPEATFVFLDELLNANSAILNSLLMVLNERIFRRGRETRALPTLMVVGASNHLPEDSALGALFDRFLVRVRCDNVEPDQLSQVLTAGWKMDVKREQTQGTMSIDEIRSLQNSLAQADFSQVQSDYVALIHRMRKAGIDVSDRRAVKLQRLLAASAILSGRLKVNRTDFWILRSIWHTEEQIEILASLVNDAIDQADETEKQSGHPRSRSADVPDPELLVRDIEQLERRCDDESLTEIERAQLQDQVTLLASRCQWVESDQQKTFLTEKIDKLRERLHSLSD</sequence>
<dbReference type="EMBL" id="CP036347">
    <property type="protein sequence ID" value="QDU01883.1"/>
    <property type="molecule type" value="Genomic_DNA"/>
</dbReference>
<dbReference type="RefSeq" id="WP_145038221.1">
    <property type="nucleotide sequence ID" value="NZ_CP036347.1"/>
</dbReference>
<feature type="domain" description="AAA+ ATPase" evidence="1">
    <location>
        <begin position="46"/>
        <end position="183"/>
    </location>
</feature>
<dbReference type="InterPro" id="IPR041538">
    <property type="entry name" value="RavA-like_AAA_lid"/>
</dbReference>
<organism evidence="2 3">
    <name type="scientific">Gimesia chilikensis</name>
    <dbReference type="NCBI Taxonomy" id="2605989"/>
    <lineage>
        <taxon>Bacteria</taxon>
        <taxon>Pseudomonadati</taxon>
        <taxon>Planctomycetota</taxon>
        <taxon>Planctomycetia</taxon>
        <taxon>Planctomycetales</taxon>
        <taxon>Planctomycetaceae</taxon>
        <taxon>Gimesia</taxon>
    </lineage>
</organism>
<evidence type="ECO:0000313" key="2">
    <source>
        <dbReference type="EMBL" id="QDU01883.1"/>
    </source>
</evidence>
<protein>
    <submittedName>
        <fullName evidence="2">ATPase RavA</fullName>
        <ecNumber evidence="2">3.6.3.-</ecNumber>
    </submittedName>
</protein>
<dbReference type="InterPro" id="IPR050513">
    <property type="entry name" value="RavA_ATPases"/>
</dbReference>
<dbReference type="SMART" id="SM00382">
    <property type="entry name" value="AAA"/>
    <property type="match status" value="1"/>
</dbReference>
<name>A0A517W9G0_9PLAN</name>
<dbReference type="Pfam" id="PF20030">
    <property type="entry name" value="bpMoxR"/>
    <property type="match status" value="1"/>
</dbReference>
<dbReference type="PANTHER" id="PTHR32204">
    <property type="entry name" value="ATPASE RAVA"/>
    <property type="match status" value="1"/>
</dbReference>
<keyword evidence="2" id="KW-0378">Hydrolase</keyword>
<dbReference type="GO" id="GO:0016787">
    <property type="term" value="F:hydrolase activity"/>
    <property type="evidence" value="ECO:0007669"/>
    <property type="project" value="UniProtKB-KW"/>
</dbReference>
<dbReference type="Pfam" id="PF17868">
    <property type="entry name" value="AAA_lid_8"/>
    <property type="match status" value="1"/>
</dbReference>